<proteinExistence type="predicted"/>
<keyword evidence="2" id="KW-0732">Signal</keyword>
<evidence type="ECO:0000313" key="3">
    <source>
        <dbReference type="EMBL" id="KAJ8027131.1"/>
    </source>
</evidence>
<evidence type="ECO:0000256" key="1">
    <source>
        <dbReference type="SAM" id="MobiDB-lite"/>
    </source>
</evidence>
<dbReference type="OrthoDB" id="10072151at2759"/>
<dbReference type="InterPro" id="IPR029034">
    <property type="entry name" value="Cystine-knot_cytokine"/>
</dbReference>
<reference evidence="3" key="1">
    <citation type="submission" date="2021-10" db="EMBL/GenBank/DDBJ databases">
        <title>Tropical sea cucumber genome reveals ecological adaptation and Cuvierian tubules defense mechanism.</title>
        <authorList>
            <person name="Chen T."/>
        </authorList>
    </citation>
    <scope>NUCLEOTIDE SEQUENCE</scope>
    <source>
        <strain evidence="3">Nanhai2018</strain>
        <tissue evidence="3">Muscle</tissue>
    </source>
</reference>
<name>A0A9Q0YSI5_HOLLE</name>
<feature type="chain" id="PRO_5040435285" evidence="2">
    <location>
        <begin position="22"/>
        <end position="419"/>
    </location>
</feature>
<gene>
    <name evidence="3" type="ORF">HOLleu_32181</name>
</gene>
<organism evidence="3 4">
    <name type="scientific">Holothuria leucospilota</name>
    <name type="common">Black long sea cucumber</name>
    <name type="synonym">Mertensiothuria leucospilota</name>
    <dbReference type="NCBI Taxonomy" id="206669"/>
    <lineage>
        <taxon>Eukaryota</taxon>
        <taxon>Metazoa</taxon>
        <taxon>Echinodermata</taxon>
        <taxon>Eleutherozoa</taxon>
        <taxon>Echinozoa</taxon>
        <taxon>Holothuroidea</taxon>
        <taxon>Aspidochirotacea</taxon>
        <taxon>Aspidochirotida</taxon>
        <taxon>Holothuriidae</taxon>
        <taxon>Holothuria</taxon>
    </lineage>
</organism>
<dbReference type="AlphaFoldDB" id="A0A9Q0YSI5"/>
<evidence type="ECO:0000256" key="2">
    <source>
        <dbReference type="SAM" id="SignalP"/>
    </source>
</evidence>
<dbReference type="EMBL" id="JAIZAY010000016">
    <property type="protein sequence ID" value="KAJ8027131.1"/>
    <property type="molecule type" value="Genomic_DNA"/>
</dbReference>
<feature type="compositionally biased region" description="Basic and acidic residues" evidence="1">
    <location>
        <begin position="175"/>
        <end position="192"/>
    </location>
</feature>
<keyword evidence="4" id="KW-1185">Reference proteome</keyword>
<dbReference type="Proteomes" id="UP001152320">
    <property type="component" value="Chromosome 16"/>
</dbReference>
<accession>A0A9Q0YSI5</accession>
<comment type="caution">
    <text evidence="3">The sequence shown here is derived from an EMBL/GenBank/DDBJ whole genome shotgun (WGS) entry which is preliminary data.</text>
</comment>
<feature type="signal peptide" evidence="2">
    <location>
        <begin position="1"/>
        <end position="21"/>
    </location>
</feature>
<dbReference type="SUPFAM" id="SSF57501">
    <property type="entry name" value="Cystine-knot cytokines"/>
    <property type="match status" value="1"/>
</dbReference>
<evidence type="ECO:0000313" key="4">
    <source>
        <dbReference type="Proteomes" id="UP001152320"/>
    </source>
</evidence>
<feature type="region of interest" description="Disordered" evidence="1">
    <location>
        <begin position="162"/>
        <end position="204"/>
    </location>
</feature>
<protein>
    <submittedName>
        <fullName evidence="3">Uncharacterized protein</fullName>
    </submittedName>
</protein>
<sequence>MAALTSVTILVLLLEVPFSRQLNVTGGDLLPSDAVCSHLCETHEPTTEVYLTNGQKKHLEDCQDFILALEETPKMLEIYSDLQGMELVHFTGEQSKKLITGYNGYYRQKSELPSIDTGQEIQLELPTYDNETLQNVQQEFLNRWNDYTELEQSLQGIDIHWDDSKSTEEDQEQSGQEKDNSKDTTSTDKESTRILSRKKRLGKSYHPSKTLRELIRERISLGLDLSLKSNNVFNPRLHTSKREGLPQIEVNDPALPGEGLSESSKQRFMRRYHEAIEKSLNKIRTGSRVGGNSIRQKRQTKEETFVELCPTVKFWTAMVLGYDEAGNLVQITQFPEYGQQQWFQEEKCLYILSPVQGNVECKIRFREVPAMVVDLSVPDGPVQESFIKVESCAAYLTTGDTAPGNATTLEPPLEQTTTI</sequence>